<dbReference type="EnsemblPlants" id="Kaladp0091s0055.1.v1.1">
    <property type="protein sequence ID" value="Kaladp0091s0055.1.v1.1.CDS.1"/>
    <property type="gene ID" value="Kaladp0091s0055.v1.1"/>
</dbReference>
<protein>
    <submittedName>
        <fullName evidence="1">Uncharacterized protein</fullName>
    </submittedName>
</protein>
<accession>A0A7N0UW88</accession>
<dbReference type="PANTHER" id="PTHR34656:SF2">
    <property type="entry name" value="TRANSMEMBRANE PROTEIN"/>
    <property type="match status" value="1"/>
</dbReference>
<dbReference type="AlphaFoldDB" id="A0A7N0UW88"/>
<dbReference type="Proteomes" id="UP000594263">
    <property type="component" value="Unplaced"/>
</dbReference>
<organism evidence="1 2">
    <name type="scientific">Kalanchoe fedtschenkoi</name>
    <name type="common">Lavender scallops</name>
    <name type="synonym">South American air plant</name>
    <dbReference type="NCBI Taxonomy" id="63787"/>
    <lineage>
        <taxon>Eukaryota</taxon>
        <taxon>Viridiplantae</taxon>
        <taxon>Streptophyta</taxon>
        <taxon>Embryophyta</taxon>
        <taxon>Tracheophyta</taxon>
        <taxon>Spermatophyta</taxon>
        <taxon>Magnoliopsida</taxon>
        <taxon>eudicotyledons</taxon>
        <taxon>Gunneridae</taxon>
        <taxon>Pentapetalae</taxon>
        <taxon>Saxifragales</taxon>
        <taxon>Crassulaceae</taxon>
        <taxon>Kalanchoe</taxon>
    </lineage>
</organism>
<proteinExistence type="predicted"/>
<keyword evidence="2" id="KW-1185">Reference proteome</keyword>
<reference evidence="1" key="1">
    <citation type="submission" date="2021-01" db="UniProtKB">
        <authorList>
            <consortium name="EnsemblPlants"/>
        </authorList>
    </citation>
    <scope>IDENTIFICATION</scope>
</reference>
<name>A0A7N0UW88_KALFE</name>
<evidence type="ECO:0000313" key="1">
    <source>
        <dbReference type="EnsemblPlants" id="Kaladp0091s0055.1.v1.1.CDS.1"/>
    </source>
</evidence>
<dbReference type="PANTHER" id="PTHR34656">
    <property type="entry name" value="PYRROLINE-5-CARBOXYLATE REDUCTASE"/>
    <property type="match status" value="1"/>
</dbReference>
<dbReference type="Gramene" id="Kaladp0091s0055.1.v1.1">
    <property type="protein sequence ID" value="Kaladp0091s0055.1.v1.1.CDS.1"/>
    <property type="gene ID" value="Kaladp0091s0055.v1.1"/>
</dbReference>
<sequence length="92" mass="9845">KLGIFSVIGIFLAAALVVQAARATMITWITVLVLLACSGRRRQSLGLDGKKITIDVAPQFVEVLVSEEPGRSCRGLRHGHEHFSQGCGEGSL</sequence>
<evidence type="ECO:0000313" key="2">
    <source>
        <dbReference type="Proteomes" id="UP000594263"/>
    </source>
</evidence>